<sequence>MVSKQDSGIAFLSSVHSVVHLCGKILKCPSPETYCASEAITAWKSLCPNDNVPQEENQEKQWDAPLELVTNKTRAPIRTEKCPESLEDKQDMSHSLQLNRDKWPRPFRRRDDGAGPQCPPTANYSTAFVGVSILT</sequence>
<comment type="caution">
    <text evidence="2">The sequence shown here is derived from an EMBL/GenBank/DDBJ whole genome shotgun (WGS) entry which is preliminary data.</text>
</comment>
<evidence type="ECO:0000313" key="2">
    <source>
        <dbReference type="EMBL" id="KOB73131.1"/>
    </source>
</evidence>
<proteinExistence type="predicted"/>
<feature type="compositionally biased region" description="Basic and acidic residues" evidence="1">
    <location>
        <begin position="99"/>
        <end position="113"/>
    </location>
</feature>
<dbReference type="AlphaFoldDB" id="A0A0L7LD55"/>
<accession>A0A0L7LD55</accession>
<dbReference type="EMBL" id="JTDY01001698">
    <property type="protein sequence ID" value="KOB73131.1"/>
    <property type="molecule type" value="Genomic_DNA"/>
</dbReference>
<dbReference type="Proteomes" id="UP000037510">
    <property type="component" value="Unassembled WGS sequence"/>
</dbReference>
<evidence type="ECO:0000313" key="3">
    <source>
        <dbReference type="Proteomes" id="UP000037510"/>
    </source>
</evidence>
<name>A0A0L7LD55_OPEBR</name>
<evidence type="ECO:0000256" key="1">
    <source>
        <dbReference type="SAM" id="MobiDB-lite"/>
    </source>
</evidence>
<reference evidence="2 3" key="1">
    <citation type="journal article" date="2015" name="Genome Biol. Evol.">
        <title>The genome of winter moth (Operophtera brumata) provides a genomic perspective on sexual dimorphism and phenology.</title>
        <authorList>
            <person name="Derks M.F."/>
            <person name="Smit S."/>
            <person name="Salis L."/>
            <person name="Schijlen E."/>
            <person name="Bossers A."/>
            <person name="Mateman C."/>
            <person name="Pijl A.S."/>
            <person name="de Ridder D."/>
            <person name="Groenen M.A."/>
            <person name="Visser M.E."/>
            <person name="Megens H.J."/>
        </authorList>
    </citation>
    <scope>NUCLEOTIDE SEQUENCE [LARGE SCALE GENOMIC DNA]</scope>
    <source>
        <strain evidence="2">WM2013NL</strain>
        <tissue evidence="2">Head and thorax</tissue>
    </source>
</reference>
<gene>
    <name evidence="2" type="ORF">OBRU01_11207</name>
</gene>
<keyword evidence="3" id="KW-1185">Reference proteome</keyword>
<feature type="region of interest" description="Disordered" evidence="1">
    <location>
        <begin position="84"/>
        <end position="121"/>
    </location>
</feature>
<protein>
    <submittedName>
        <fullName evidence="2">Thermosome subunit</fullName>
    </submittedName>
</protein>
<organism evidence="2 3">
    <name type="scientific">Operophtera brumata</name>
    <name type="common">Winter moth</name>
    <name type="synonym">Phalaena brumata</name>
    <dbReference type="NCBI Taxonomy" id="104452"/>
    <lineage>
        <taxon>Eukaryota</taxon>
        <taxon>Metazoa</taxon>
        <taxon>Ecdysozoa</taxon>
        <taxon>Arthropoda</taxon>
        <taxon>Hexapoda</taxon>
        <taxon>Insecta</taxon>
        <taxon>Pterygota</taxon>
        <taxon>Neoptera</taxon>
        <taxon>Endopterygota</taxon>
        <taxon>Lepidoptera</taxon>
        <taxon>Glossata</taxon>
        <taxon>Ditrysia</taxon>
        <taxon>Geometroidea</taxon>
        <taxon>Geometridae</taxon>
        <taxon>Larentiinae</taxon>
        <taxon>Operophtera</taxon>
    </lineage>
</organism>